<name>A0A9X4MIV7_9BACT</name>
<dbReference type="CDD" id="cd01454">
    <property type="entry name" value="vWA_norD_type"/>
    <property type="match status" value="1"/>
</dbReference>
<sequence length="781" mass="87031">MIVLDTHGLTLRFAQAVLPDILNDWEIEEIIEPLHGLPDGALNEIFRQITVIWPVSHALCNNFLHAVPHALTCLPHSQLSDWAKAILAAYESGGLHQARPLLERVEETFLCTVRGETGISFPEITGRLQPYATGLAGHPLELLTGAELYTDTASIYLPPRIAVFPKRSDNFLLYKLMVSFQWAFTAIGTFSLHLPESRPEISSAPQQYHTGLPPLESLSEFLNRFPAPPLASHLFHLGETARATAFLAKRLPGLMRESGPLFQALAQKIPLTAGCSTEELQRTILHHAAQQSHAPSLAAPPAITDLFSALFQEDTTSRDSAFFVSNAYDAFYAQAEKPCLPIIFQGILRPAEVMAAKQKKRAAAKEQFVAALAAIIAAQTNQDIPAENEGNEVPDTVFPELDGQNAAIILPEKTGKATMESERQGEETLDFITINDSHIELPDELRKMAREIVDDLGQIPSQYISSAMQSAGKALAQGNSPPPQEGDPLSGTDLFIYDEWDYRRSGFRKNWCSLLVKKIIPVTGTFVGNTLEKYRGHLAQLKRQFEMMRNQERFVRRQKDGDEIDIDALIETLADIKAGLSPSEELFIRLCRDKRNISVLFLVDMSSSTEGWVNTAIKESLILMCEALQVLGDTYGIYGFSGMRRTRSELFQIKDLAEPYSEEVKGRIAAIAPQEYTRMGPPIRHLTTLLAKDDARIRLLITLSDGKPEDYDDYKGDYAIEDTRHALIEAKAQGVHPFCITIDKQAHAYLPHMYGEVNYICIDEVKKLPSRIPEIYRGLTS</sequence>
<evidence type="ECO:0000313" key="3">
    <source>
        <dbReference type="EMBL" id="MDG4476338.1"/>
    </source>
</evidence>
<dbReference type="PANTHER" id="PTHR41248">
    <property type="entry name" value="NORD PROTEIN"/>
    <property type="match status" value="1"/>
</dbReference>
<dbReference type="PROSITE" id="PS50234">
    <property type="entry name" value="VWFA"/>
    <property type="match status" value="1"/>
</dbReference>
<accession>A0A9X4MIV7</accession>
<dbReference type="Gene3D" id="3.40.50.410">
    <property type="entry name" value="von Willebrand factor, type A domain"/>
    <property type="match status" value="1"/>
</dbReference>
<dbReference type="InterPro" id="IPR036465">
    <property type="entry name" value="vWFA_dom_sf"/>
</dbReference>
<evidence type="ECO:0000313" key="4">
    <source>
        <dbReference type="Proteomes" id="UP001154240"/>
    </source>
</evidence>
<dbReference type="RefSeq" id="WP_307633306.1">
    <property type="nucleotide sequence ID" value="NZ_JAPHEH010000001.1"/>
</dbReference>
<dbReference type="AlphaFoldDB" id="A0A9X4MIV7"/>
<gene>
    <name evidence="3" type="ORF">OLX77_09230</name>
</gene>
<dbReference type="EMBL" id="JAPHEH010000001">
    <property type="protein sequence ID" value="MDG4476338.1"/>
    <property type="molecule type" value="Genomic_DNA"/>
</dbReference>
<reference evidence="3" key="1">
    <citation type="journal article" date="2022" name="bioRxiv">
        <title>Thiovibrio frasassiensisgen. nov., sp. nov., an autotrophic, elemental sulfur disproportionating bacterium isolated from sulfidic karst sediment, and proposal of Thiovibrionaceae fam. nov.</title>
        <authorList>
            <person name="Aronson H."/>
            <person name="Thomas C."/>
            <person name="Bhattacharyya M."/>
            <person name="Eckstein S."/>
            <person name="Jensen S."/>
            <person name="Barco R."/>
            <person name="Macalady J."/>
            <person name="Amend J."/>
        </authorList>
    </citation>
    <scope>NUCLEOTIDE SEQUENCE</scope>
    <source>
        <strain evidence="3">RS19-109</strain>
    </source>
</reference>
<reference evidence="3" key="2">
    <citation type="submission" date="2022-10" db="EMBL/GenBank/DDBJ databases">
        <authorList>
            <person name="Aronson H.S."/>
        </authorList>
    </citation>
    <scope>NUCLEOTIDE SEQUENCE</scope>
    <source>
        <strain evidence="3">RS19-109</strain>
    </source>
</reference>
<comment type="caution">
    <text evidence="3">The sequence shown here is derived from an EMBL/GenBank/DDBJ whole genome shotgun (WGS) entry which is preliminary data.</text>
</comment>
<keyword evidence="1" id="KW-0175">Coiled coil</keyword>
<protein>
    <submittedName>
        <fullName evidence="3">VWA domain-containing protein</fullName>
    </submittedName>
</protein>
<dbReference type="Proteomes" id="UP001154240">
    <property type="component" value="Unassembled WGS sequence"/>
</dbReference>
<evidence type="ECO:0000256" key="1">
    <source>
        <dbReference type="SAM" id="Coils"/>
    </source>
</evidence>
<dbReference type="SUPFAM" id="SSF53300">
    <property type="entry name" value="vWA-like"/>
    <property type="match status" value="1"/>
</dbReference>
<feature type="coiled-coil region" evidence="1">
    <location>
        <begin position="531"/>
        <end position="558"/>
    </location>
</feature>
<organism evidence="3 4">
    <name type="scientific">Thiovibrio frasassiensis</name>
    <dbReference type="NCBI Taxonomy" id="2984131"/>
    <lineage>
        <taxon>Bacteria</taxon>
        <taxon>Pseudomonadati</taxon>
        <taxon>Thermodesulfobacteriota</taxon>
        <taxon>Desulfobulbia</taxon>
        <taxon>Desulfobulbales</taxon>
        <taxon>Thiovibrionaceae</taxon>
        <taxon>Thiovibrio</taxon>
    </lineage>
</organism>
<dbReference type="SMART" id="SM00327">
    <property type="entry name" value="VWA"/>
    <property type="match status" value="1"/>
</dbReference>
<feature type="domain" description="VWFA" evidence="2">
    <location>
        <begin position="598"/>
        <end position="775"/>
    </location>
</feature>
<dbReference type="InterPro" id="IPR002035">
    <property type="entry name" value="VWF_A"/>
</dbReference>
<proteinExistence type="predicted"/>
<evidence type="ECO:0000259" key="2">
    <source>
        <dbReference type="PROSITE" id="PS50234"/>
    </source>
</evidence>
<dbReference type="PANTHER" id="PTHR41248:SF1">
    <property type="entry name" value="NORD PROTEIN"/>
    <property type="match status" value="1"/>
</dbReference>
<dbReference type="InterPro" id="IPR051928">
    <property type="entry name" value="NorD/CobT"/>
</dbReference>
<keyword evidence="4" id="KW-1185">Reference proteome</keyword>